<gene>
    <name evidence="3" type="ORF">DNF11_0559</name>
</gene>
<evidence type="ECO:0000313" key="3">
    <source>
        <dbReference type="EMBL" id="AYO41509.1"/>
    </source>
</evidence>
<dbReference type="VEuPathDB" id="FungiDB:DNF11_0559"/>
<keyword evidence="4" id="KW-1185">Reference proteome</keyword>
<protein>
    <submittedName>
        <fullName evidence="3">Uncharacterized protein</fullName>
    </submittedName>
</protein>
<name>A0A3G2S237_MALR7</name>
<accession>A0A3G2S237</accession>
<dbReference type="STRING" id="425264.A0A3G2S237"/>
<feature type="coiled-coil region" evidence="1">
    <location>
        <begin position="35"/>
        <end position="69"/>
    </location>
</feature>
<sequence length="196" mass="21458">MSTSAKTAGPASKPHDYKAHFTRTRGKYDTAMERNAALQGAAAKMIAKQQKLQEELDFLLDAIHDVETKARTGDLVFRPIAIPPQRDEPVTAAKPKAPKRARAKPRRQPRASTAAVTEYSDDDVPAQPEHRQDGDAEADHTDADPSVTMQPIDDMPSSTPEHDASAKRPRDDGESPDAHVPDDDHGSPKRPRLFVA</sequence>
<dbReference type="AlphaFoldDB" id="A0A3G2S237"/>
<organism evidence="3 4">
    <name type="scientific">Malassezia restricta (strain ATCC 96810 / NBRC 103918 / CBS 7877)</name>
    <name type="common">Seborrheic dermatitis infection agent</name>
    <dbReference type="NCBI Taxonomy" id="425264"/>
    <lineage>
        <taxon>Eukaryota</taxon>
        <taxon>Fungi</taxon>
        <taxon>Dikarya</taxon>
        <taxon>Basidiomycota</taxon>
        <taxon>Ustilaginomycotina</taxon>
        <taxon>Malasseziomycetes</taxon>
        <taxon>Malasseziales</taxon>
        <taxon>Malasseziaceae</taxon>
        <taxon>Malassezia</taxon>
    </lineage>
</organism>
<evidence type="ECO:0000313" key="4">
    <source>
        <dbReference type="Proteomes" id="UP000269793"/>
    </source>
</evidence>
<proteinExistence type="predicted"/>
<feature type="compositionally biased region" description="Basic and acidic residues" evidence="2">
    <location>
        <begin position="128"/>
        <end position="143"/>
    </location>
</feature>
<feature type="region of interest" description="Disordered" evidence="2">
    <location>
        <begin position="84"/>
        <end position="196"/>
    </location>
</feature>
<dbReference type="OrthoDB" id="2442602at2759"/>
<evidence type="ECO:0000256" key="2">
    <source>
        <dbReference type="SAM" id="MobiDB-lite"/>
    </source>
</evidence>
<dbReference type="EMBL" id="CP033148">
    <property type="protein sequence ID" value="AYO41509.1"/>
    <property type="molecule type" value="Genomic_DNA"/>
</dbReference>
<keyword evidence="1" id="KW-0175">Coiled coil</keyword>
<evidence type="ECO:0000256" key="1">
    <source>
        <dbReference type="SAM" id="Coils"/>
    </source>
</evidence>
<feature type="compositionally biased region" description="Basic residues" evidence="2">
    <location>
        <begin position="96"/>
        <end position="109"/>
    </location>
</feature>
<feature type="compositionally biased region" description="Basic and acidic residues" evidence="2">
    <location>
        <begin position="160"/>
        <end position="187"/>
    </location>
</feature>
<feature type="region of interest" description="Disordered" evidence="2">
    <location>
        <begin position="1"/>
        <end position="21"/>
    </location>
</feature>
<dbReference type="Proteomes" id="UP000269793">
    <property type="component" value="Chromosome I"/>
</dbReference>
<reference evidence="3 4" key="1">
    <citation type="submission" date="2018-10" db="EMBL/GenBank/DDBJ databases">
        <title>Complete genome sequence of Malassezia restricta CBS 7877.</title>
        <authorList>
            <person name="Morand S.C."/>
            <person name="Bertignac M."/>
            <person name="Iltis A."/>
            <person name="Kolder I."/>
            <person name="Pirovano W."/>
            <person name="Jourdain R."/>
            <person name="Clavaud C."/>
        </authorList>
    </citation>
    <scope>NUCLEOTIDE SEQUENCE [LARGE SCALE GENOMIC DNA]</scope>
    <source>
        <strain evidence="3 4">CBS 7877</strain>
    </source>
</reference>